<reference evidence="5 6" key="1">
    <citation type="submission" date="2020-05" db="EMBL/GenBank/DDBJ databases">
        <title>Genome Sequencing of Type Strains.</title>
        <authorList>
            <person name="Lemaire J.F."/>
            <person name="Inderbitzin P."/>
            <person name="Gregorio O.A."/>
            <person name="Collins S.B."/>
            <person name="Wespe N."/>
            <person name="Knight-Connoni V."/>
        </authorList>
    </citation>
    <scope>NUCLEOTIDE SEQUENCE [LARGE SCALE GENOMIC DNA]</scope>
    <source>
        <strain evidence="5 6">DSM 19942</strain>
    </source>
</reference>
<dbReference type="InterPro" id="IPR013766">
    <property type="entry name" value="Thioredoxin_domain"/>
</dbReference>
<gene>
    <name evidence="5" type="ORF">HP548_22870</name>
</gene>
<dbReference type="PANTHER" id="PTHR45663:SF11">
    <property type="entry name" value="GEO12009P1"/>
    <property type="match status" value="1"/>
</dbReference>
<evidence type="ECO:0000256" key="1">
    <source>
        <dbReference type="ARBA" id="ARBA00008987"/>
    </source>
</evidence>
<evidence type="ECO:0000313" key="6">
    <source>
        <dbReference type="Proteomes" id="UP000577724"/>
    </source>
</evidence>
<evidence type="ECO:0000256" key="3">
    <source>
        <dbReference type="ARBA" id="ARBA00023284"/>
    </source>
</evidence>
<comment type="similarity">
    <text evidence="1">Belongs to the thioredoxin family.</text>
</comment>
<keyword evidence="6" id="KW-1185">Reference proteome</keyword>
<dbReference type="PANTHER" id="PTHR45663">
    <property type="entry name" value="GEO12009P1"/>
    <property type="match status" value="1"/>
</dbReference>
<dbReference type="Proteomes" id="UP000577724">
    <property type="component" value="Unassembled WGS sequence"/>
</dbReference>
<proteinExistence type="inferred from homology"/>
<protein>
    <recommendedName>
        <fullName evidence="4">Thioredoxin domain-containing protein</fullName>
    </recommendedName>
</protein>
<keyword evidence="2" id="KW-1015">Disulfide bond</keyword>
<accession>A0ABX2MS64</accession>
<comment type="caution">
    <text evidence="5">The sequence shown here is derived from an EMBL/GenBank/DDBJ whole genome shotgun (WGS) entry which is preliminary data.</text>
</comment>
<evidence type="ECO:0000313" key="5">
    <source>
        <dbReference type="EMBL" id="NUU56928.1"/>
    </source>
</evidence>
<dbReference type="Gene3D" id="3.40.30.10">
    <property type="entry name" value="Glutaredoxin"/>
    <property type="match status" value="1"/>
</dbReference>
<dbReference type="SUPFAM" id="SSF52833">
    <property type="entry name" value="Thioredoxin-like"/>
    <property type="match status" value="1"/>
</dbReference>
<dbReference type="InterPro" id="IPR036249">
    <property type="entry name" value="Thioredoxin-like_sf"/>
</dbReference>
<feature type="domain" description="Thioredoxin" evidence="4">
    <location>
        <begin position="4"/>
        <end position="47"/>
    </location>
</feature>
<dbReference type="CDD" id="cd02947">
    <property type="entry name" value="TRX_family"/>
    <property type="match status" value="1"/>
</dbReference>
<evidence type="ECO:0000259" key="4">
    <source>
        <dbReference type="Pfam" id="PF00085"/>
    </source>
</evidence>
<dbReference type="Pfam" id="PF00085">
    <property type="entry name" value="Thioredoxin"/>
    <property type="match status" value="1"/>
</dbReference>
<evidence type="ECO:0000256" key="2">
    <source>
        <dbReference type="ARBA" id="ARBA00023157"/>
    </source>
</evidence>
<keyword evidence="3" id="KW-0676">Redox-active center</keyword>
<organism evidence="5 6">
    <name type="scientific">Paenibacillus taichungensis</name>
    <dbReference type="NCBI Taxonomy" id="484184"/>
    <lineage>
        <taxon>Bacteria</taxon>
        <taxon>Bacillati</taxon>
        <taxon>Bacillota</taxon>
        <taxon>Bacilli</taxon>
        <taxon>Bacillales</taxon>
        <taxon>Paenibacillaceae</taxon>
        <taxon>Paenibacillus</taxon>
    </lineage>
</organism>
<sequence>MKLPIVDELTDELAGQATVGKVNVDDEPQLAGKYGVRSIPTLLLFKMVDWQRP</sequence>
<name>A0ABX2MS64_9BACL</name>
<dbReference type="EMBL" id="JABMCC010000117">
    <property type="protein sequence ID" value="NUU56928.1"/>
    <property type="molecule type" value="Genomic_DNA"/>
</dbReference>